<reference evidence="1 2" key="1">
    <citation type="submission" date="2020-01" db="EMBL/GenBank/DDBJ databases">
        <title>Genomes of bacteria type strains.</title>
        <authorList>
            <person name="Chen J."/>
            <person name="Zhu S."/>
            <person name="Yang J."/>
        </authorList>
    </citation>
    <scope>NUCLEOTIDE SEQUENCE [LARGE SCALE GENOMIC DNA]</scope>
    <source>
        <strain evidence="1 2">DSM 16655</strain>
    </source>
</reference>
<accession>A0ABT1CNE3</accession>
<proteinExistence type="predicted"/>
<gene>
    <name evidence="1" type="ORF">GTW23_05570</name>
</gene>
<organism evidence="1 2">
    <name type="scientific">Hoeflea alexandrii</name>
    <dbReference type="NCBI Taxonomy" id="288436"/>
    <lineage>
        <taxon>Bacteria</taxon>
        <taxon>Pseudomonadati</taxon>
        <taxon>Pseudomonadota</taxon>
        <taxon>Alphaproteobacteria</taxon>
        <taxon>Hyphomicrobiales</taxon>
        <taxon>Rhizobiaceae</taxon>
        <taxon>Hoeflea</taxon>
    </lineage>
</organism>
<dbReference type="EMBL" id="JAAAML010000001">
    <property type="protein sequence ID" value="MCO6407638.1"/>
    <property type="molecule type" value="Genomic_DNA"/>
</dbReference>
<dbReference type="Pfam" id="PF20361">
    <property type="entry name" value="DUF6656"/>
    <property type="match status" value="2"/>
</dbReference>
<keyword evidence="2" id="KW-1185">Reference proteome</keyword>
<evidence type="ECO:0000313" key="2">
    <source>
        <dbReference type="Proteomes" id="UP001320715"/>
    </source>
</evidence>
<comment type="caution">
    <text evidence="1">The sequence shown here is derived from an EMBL/GenBank/DDBJ whole genome shotgun (WGS) entry which is preliminary data.</text>
</comment>
<dbReference type="InterPro" id="IPR046597">
    <property type="entry name" value="DUF6656"/>
</dbReference>
<dbReference type="Proteomes" id="UP001320715">
    <property type="component" value="Unassembled WGS sequence"/>
</dbReference>
<sequence length="234" mass="26248">MSMFRYYAAKSKGQALVPAKAIHTNFLRTGRINRQDDWVAEERRYLTEEEVAERTGKRLEKAGRKTHQRLNGFHRKIRFPEIIFHKTLATAPHLGYVHVTASKADFADHKDVTWGFYIANFSAEIGAESGDDIDAGKAVVLPAEPVAAGAGDSITEQAAREHFFHHVKPGYSRMYFAVAMKNAEGGENRRQVINRDIRDNGVLFRTADPKTALKNVLMLGARNAELRKIVEAIG</sequence>
<evidence type="ECO:0000313" key="1">
    <source>
        <dbReference type="EMBL" id="MCO6407638.1"/>
    </source>
</evidence>
<name>A0ABT1CNE3_9HYPH</name>
<dbReference type="RefSeq" id="WP_252914952.1">
    <property type="nucleotide sequence ID" value="NZ_JAAAML010000001.1"/>
</dbReference>
<protein>
    <submittedName>
        <fullName evidence="1">Uncharacterized protein</fullName>
    </submittedName>
</protein>